<gene>
    <name evidence="1" type="ORF">RGD00_20535</name>
</gene>
<reference evidence="1 2" key="1">
    <citation type="submission" date="2023-09" db="EMBL/GenBank/DDBJ databases">
        <title>Xinfangfangia sedmenti sp. nov., isolated the sedment.</title>
        <authorList>
            <person name="Xu L."/>
        </authorList>
    </citation>
    <scope>NUCLEOTIDE SEQUENCE [LARGE SCALE GENOMIC DNA]</scope>
    <source>
        <strain evidence="1 2">LG-4</strain>
    </source>
</reference>
<protein>
    <submittedName>
        <fullName evidence="1">Uncharacterized protein</fullName>
    </submittedName>
</protein>
<keyword evidence="2" id="KW-1185">Reference proteome</keyword>
<organism evidence="1 2">
    <name type="scientific">Ruixingdingia sedimenti</name>
    <dbReference type="NCBI Taxonomy" id="3073604"/>
    <lineage>
        <taxon>Bacteria</taxon>
        <taxon>Pseudomonadati</taxon>
        <taxon>Pseudomonadota</taxon>
        <taxon>Alphaproteobacteria</taxon>
        <taxon>Rhodobacterales</taxon>
        <taxon>Paracoccaceae</taxon>
        <taxon>Ruixingdingia</taxon>
    </lineage>
</organism>
<dbReference type="Proteomes" id="UP001247754">
    <property type="component" value="Unassembled WGS sequence"/>
</dbReference>
<proteinExistence type="predicted"/>
<comment type="caution">
    <text evidence="1">The sequence shown here is derived from an EMBL/GenBank/DDBJ whole genome shotgun (WGS) entry which is preliminary data.</text>
</comment>
<name>A0ABU1FDP3_9RHOB</name>
<evidence type="ECO:0000313" key="1">
    <source>
        <dbReference type="EMBL" id="MDR5655005.1"/>
    </source>
</evidence>
<evidence type="ECO:0000313" key="2">
    <source>
        <dbReference type="Proteomes" id="UP001247754"/>
    </source>
</evidence>
<dbReference type="RefSeq" id="WP_310459118.1">
    <property type="nucleotide sequence ID" value="NZ_JAVKPH010000042.1"/>
</dbReference>
<accession>A0ABU1FDP3</accession>
<dbReference type="EMBL" id="JAVKPH010000042">
    <property type="protein sequence ID" value="MDR5655005.1"/>
    <property type="molecule type" value="Genomic_DNA"/>
</dbReference>
<sequence>MTTDRTRRRRALDAMRSLVAAYGWQEESLLVDHAAEVLGGGDAARSLAQAVFDKHYKIMGAN</sequence>